<dbReference type="InterPro" id="IPR002146">
    <property type="entry name" value="ATP_synth_b/b'su_bac/chlpt"/>
</dbReference>
<keyword evidence="8 13" id="KW-0472">Membrane</keyword>
<evidence type="ECO:0000256" key="1">
    <source>
        <dbReference type="ARBA" id="ARBA00005513"/>
    </source>
</evidence>
<evidence type="ECO:0000313" key="16">
    <source>
        <dbReference type="Proteomes" id="UP000006365"/>
    </source>
</evidence>
<keyword evidence="16" id="KW-1185">Reference proteome</keyword>
<dbReference type="RefSeq" id="WP_015723975.1">
    <property type="nucleotide sequence ID" value="NC_014972.1"/>
</dbReference>
<protein>
    <recommendedName>
        <fullName evidence="13">ATP synthase subunit b</fullName>
    </recommendedName>
    <alternativeName>
        <fullName evidence="13">ATP synthase F(0) sector subunit b</fullName>
    </alternativeName>
    <alternativeName>
        <fullName evidence="13">ATPase subunit I</fullName>
    </alternativeName>
    <alternativeName>
        <fullName evidence="13">F-type ATPase subunit b</fullName>
        <shortName evidence="13">F-ATPase subunit b</shortName>
    </alternativeName>
</protein>
<evidence type="ECO:0000256" key="5">
    <source>
        <dbReference type="ARBA" id="ARBA00022781"/>
    </source>
</evidence>
<dbReference type="InterPro" id="IPR050059">
    <property type="entry name" value="ATP_synthase_B_chain"/>
</dbReference>
<evidence type="ECO:0000256" key="7">
    <source>
        <dbReference type="ARBA" id="ARBA00023065"/>
    </source>
</evidence>
<accession>A0A7U3YL76</accession>
<proteinExistence type="inferred from homology"/>
<evidence type="ECO:0000256" key="10">
    <source>
        <dbReference type="ARBA" id="ARBA00025198"/>
    </source>
</evidence>
<dbReference type="GO" id="GO:0005886">
    <property type="term" value="C:plasma membrane"/>
    <property type="evidence" value="ECO:0007669"/>
    <property type="project" value="UniProtKB-SubCell"/>
</dbReference>
<keyword evidence="14" id="KW-0175">Coiled coil</keyword>
<evidence type="ECO:0000313" key="15">
    <source>
        <dbReference type="EMBL" id="ADW17433.1"/>
    </source>
</evidence>
<comment type="function">
    <text evidence="10 13">F(1)F(0) ATP synthase produces ATP from ADP in the presence of a proton or sodium gradient. F-type ATPases consist of two structural domains, F(1) containing the extramembraneous catalytic core and F(0) containing the membrane proton channel, linked together by a central stalk and a peripheral stalk. During catalysis, ATP synthesis in the catalytic domain of F(1) is coupled via a rotary mechanism of the central stalk subunits to proton translocation.</text>
</comment>
<evidence type="ECO:0000256" key="6">
    <source>
        <dbReference type="ARBA" id="ARBA00022989"/>
    </source>
</evidence>
<comment type="subunit">
    <text evidence="13">F-type ATPases have 2 components, F(1) - the catalytic core - and F(0) - the membrane proton channel. F(1) has five subunits: alpha(3), beta(3), gamma(1), delta(1), epsilon(1). F(0) has three main subunits: a(1), b(2) and c(10-14). The alpha and beta chains form an alternating ring which encloses part of the gamma chain. F(1) is attached to F(0) by a central stalk formed by the gamma and epsilon chains, while a peripheral stalk is formed by the delta and b chains.</text>
</comment>
<keyword evidence="4 13" id="KW-0812">Transmembrane</keyword>
<dbReference type="PANTHER" id="PTHR33445:SF2">
    <property type="entry name" value="ATP SYNTHASE SUBUNIT B', CHLOROPLASTIC"/>
    <property type="match status" value="1"/>
</dbReference>
<dbReference type="KEGG" id="dpr:Despr_1269"/>
<keyword evidence="9 13" id="KW-0066">ATP synthesis</keyword>
<reference evidence="15 16" key="1">
    <citation type="journal article" date="2011" name="Stand. Genomic Sci.">
        <title>Complete genome sequence of Desulfobulbus propionicus type strain (1pr3).</title>
        <authorList>
            <person name="Pagani I."/>
            <person name="Lapidus A."/>
            <person name="Nolan M."/>
            <person name="Lucas S."/>
            <person name="Hammon N."/>
            <person name="Deshpande S."/>
            <person name="Cheng J.F."/>
            <person name="Chertkov O."/>
            <person name="Davenport K."/>
            <person name="Tapia R."/>
            <person name="Han C."/>
            <person name="Goodwin L."/>
            <person name="Pitluck S."/>
            <person name="Liolios K."/>
            <person name="Mavromatis K."/>
            <person name="Ivanova N."/>
            <person name="Mikhailova N."/>
            <person name="Pati A."/>
            <person name="Chen A."/>
            <person name="Palaniappan K."/>
            <person name="Land M."/>
            <person name="Hauser L."/>
            <person name="Chang Y.J."/>
            <person name="Jeffries C.D."/>
            <person name="Detter J.C."/>
            <person name="Brambilla E."/>
            <person name="Kannan K.P."/>
            <person name="Djao O.D."/>
            <person name="Rohde M."/>
            <person name="Pukall R."/>
            <person name="Spring S."/>
            <person name="Goker M."/>
            <person name="Sikorski J."/>
            <person name="Woyke T."/>
            <person name="Bristow J."/>
            <person name="Eisen J.A."/>
            <person name="Markowitz V."/>
            <person name="Hugenholtz P."/>
            <person name="Kyrpides N.C."/>
            <person name="Klenk H.P."/>
        </authorList>
    </citation>
    <scope>NUCLEOTIDE SEQUENCE [LARGE SCALE GENOMIC DNA]</scope>
    <source>
        <strain evidence="16">ATCC 33891 / DSM 2032 / 1pr3</strain>
    </source>
</reference>
<evidence type="ECO:0000256" key="11">
    <source>
        <dbReference type="ARBA" id="ARBA00025614"/>
    </source>
</evidence>
<name>A0A7U3YL76_DESPD</name>
<keyword evidence="13" id="KW-1003">Cell membrane</keyword>
<evidence type="ECO:0000256" key="4">
    <source>
        <dbReference type="ARBA" id="ARBA00022692"/>
    </source>
</evidence>
<sequence length="261" mass="29610">MSVNWMTVIAQICNFLILIWLLKRFLYGPILRAMDKRQQHLAEIQEAARRKSAEAEEAVASYTALTADLANEKHRILSDAKIAVEQDRQVYLEHARKDVDRIKNDWILSMQREQDAFLQQGRVLIGQGACQLARRILHDLAGADLERGMVAVFIEKLRTLSPEQQRQLRVAAGRDGAPIRIHSSFALDAGQQEQLAAMLLPLAETIGPVDFVVSDNLIAGIELDVGERHYGWSIEEYMHDLEQSLQRYIEKGLPSPDHEHA</sequence>
<gene>
    <name evidence="13" type="primary">atpF</name>
    <name evidence="15" type="ordered locus">Despr_1269</name>
</gene>
<evidence type="ECO:0000256" key="3">
    <source>
        <dbReference type="ARBA" id="ARBA00022547"/>
    </source>
</evidence>
<comment type="subcellular location">
    <subcellularLocation>
        <location evidence="13">Cell inner membrane</location>
        <topology evidence="13">Single-pass membrane protein</topology>
    </subcellularLocation>
    <subcellularLocation>
        <location evidence="12">Endomembrane system</location>
        <topology evidence="12">Single-pass membrane protein</topology>
    </subcellularLocation>
</comment>
<evidence type="ECO:0000256" key="9">
    <source>
        <dbReference type="ARBA" id="ARBA00023310"/>
    </source>
</evidence>
<keyword evidence="3 13" id="KW-0138">CF(0)</keyword>
<dbReference type="EMBL" id="CP002364">
    <property type="protein sequence ID" value="ADW17433.1"/>
    <property type="molecule type" value="Genomic_DNA"/>
</dbReference>
<dbReference type="AlphaFoldDB" id="A0A7U3YL76"/>
<dbReference type="GO" id="GO:0045259">
    <property type="term" value="C:proton-transporting ATP synthase complex"/>
    <property type="evidence" value="ECO:0007669"/>
    <property type="project" value="UniProtKB-KW"/>
</dbReference>
<comment type="similarity">
    <text evidence="1 13">Belongs to the ATPase B chain family.</text>
</comment>
<dbReference type="Pfam" id="PF00430">
    <property type="entry name" value="ATP-synt_B"/>
    <property type="match status" value="1"/>
</dbReference>
<keyword evidence="2 13" id="KW-0813">Transport</keyword>
<evidence type="ECO:0000256" key="2">
    <source>
        <dbReference type="ARBA" id="ARBA00022448"/>
    </source>
</evidence>
<dbReference type="Proteomes" id="UP000006365">
    <property type="component" value="Chromosome"/>
</dbReference>
<evidence type="ECO:0000256" key="13">
    <source>
        <dbReference type="HAMAP-Rule" id="MF_01398"/>
    </source>
</evidence>
<dbReference type="PANTHER" id="PTHR33445">
    <property type="entry name" value="ATP SYNTHASE SUBUNIT B', CHLOROPLASTIC"/>
    <property type="match status" value="1"/>
</dbReference>
<dbReference type="GO" id="GO:0012505">
    <property type="term" value="C:endomembrane system"/>
    <property type="evidence" value="ECO:0007669"/>
    <property type="project" value="UniProtKB-SubCell"/>
</dbReference>
<keyword evidence="13" id="KW-0997">Cell inner membrane</keyword>
<keyword evidence="6 13" id="KW-1133">Transmembrane helix</keyword>
<evidence type="ECO:0000256" key="8">
    <source>
        <dbReference type="ARBA" id="ARBA00023136"/>
    </source>
</evidence>
<comment type="function">
    <text evidence="11">Component of the F(0) channel, it forms part of the peripheral stalk, linking F(1) to F(0). The b'-subunit is a diverged and duplicated form of b found in plants and photosynthetic bacteria.</text>
</comment>
<dbReference type="GO" id="GO:0046961">
    <property type="term" value="F:proton-transporting ATPase activity, rotational mechanism"/>
    <property type="evidence" value="ECO:0007669"/>
    <property type="project" value="TreeGrafter"/>
</dbReference>
<keyword evidence="5 13" id="KW-0375">Hydrogen ion transport</keyword>
<dbReference type="GO" id="GO:0046933">
    <property type="term" value="F:proton-transporting ATP synthase activity, rotational mechanism"/>
    <property type="evidence" value="ECO:0007669"/>
    <property type="project" value="UniProtKB-UniRule"/>
</dbReference>
<dbReference type="HAMAP" id="MF_01398">
    <property type="entry name" value="ATP_synth_b_bprime"/>
    <property type="match status" value="1"/>
</dbReference>
<organism evidence="15 16">
    <name type="scientific">Desulfobulbus propionicus (strain ATCC 33891 / DSM 2032 / VKM B-1956 / 1pr3)</name>
    <dbReference type="NCBI Taxonomy" id="577650"/>
    <lineage>
        <taxon>Bacteria</taxon>
        <taxon>Pseudomonadati</taxon>
        <taxon>Thermodesulfobacteriota</taxon>
        <taxon>Desulfobulbia</taxon>
        <taxon>Desulfobulbales</taxon>
        <taxon>Desulfobulbaceae</taxon>
        <taxon>Desulfobulbus</taxon>
    </lineage>
</organism>
<dbReference type="CDD" id="cd06503">
    <property type="entry name" value="ATP-synt_Fo_b"/>
    <property type="match status" value="1"/>
</dbReference>
<evidence type="ECO:0000256" key="12">
    <source>
        <dbReference type="ARBA" id="ARBA00037847"/>
    </source>
</evidence>
<feature type="transmembrane region" description="Helical" evidence="13">
    <location>
        <begin position="6"/>
        <end position="27"/>
    </location>
</feature>
<evidence type="ECO:0000256" key="14">
    <source>
        <dbReference type="SAM" id="Coils"/>
    </source>
</evidence>
<keyword evidence="7 13" id="KW-0406">Ion transport</keyword>
<feature type="coiled-coil region" evidence="14">
    <location>
        <begin position="30"/>
        <end position="61"/>
    </location>
</feature>